<sequence>MKQFDNLFLINEVAIRPGVPDKQNAIQILTRTIKAVQDYCYSTVVSGVGITIPGFGYVFYENIFDKQSQKGRRELEFAFEEKFTQPLKLKINIDQTLSTYVKASMPLTDSHGPIHRLNFTVIGQKAGYNYQDCMEGFQLFMTELNRFIRAGYDGTVDFKIGKLIVKNYNCKFVINPQMLQEIGENGVANKLVTSQVLTGGSTFRPSEHFKENTVVFK</sequence>
<evidence type="ECO:0000313" key="2">
    <source>
        <dbReference type="EMBL" id="JAP96524.1"/>
    </source>
</evidence>
<feature type="non-terminal residue" evidence="2">
    <location>
        <position position="1"/>
    </location>
</feature>
<dbReference type="Pfam" id="PF18289">
    <property type="entry name" value="HU-CCDC81_euk_2"/>
    <property type="match status" value="1"/>
</dbReference>
<proteinExistence type="predicted"/>
<dbReference type="AlphaFoldDB" id="A0A146KL75"/>
<dbReference type="EMBL" id="GDID01000082">
    <property type="protein sequence ID" value="JAP96524.1"/>
    <property type="molecule type" value="Transcribed_RNA"/>
</dbReference>
<evidence type="ECO:0000259" key="1">
    <source>
        <dbReference type="Pfam" id="PF18289"/>
    </source>
</evidence>
<feature type="domain" description="CCDC81 HU" evidence="1">
    <location>
        <begin position="113"/>
        <end position="182"/>
    </location>
</feature>
<gene>
    <name evidence="2" type="ORF">TPC1_10112</name>
</gene>
<dbReference type="InterPro" id="IPR040673">
    <property type="entry name" value="CCDC81_HU_dom_2"/>
</dbReference>
<protein>
    <recommendedName>
        <fullName evidence="1">CCDC81 HU domain-containing protein</fullName>
    </recommendedName>
</protein>
<accession>A0A146KL75</accession>
<organism evidence="2">
    <name type="scientific">Trepomonas sp. PC1</name>
    <dbReference type="NCBI Taxonomy" id="1076344"/>
    <lineage>
        <taxon>Eukaryota</taxon>
        <taxon>Metamonada</taxon>
        <taxon>Diplomonadida</taxon>
        <taxon>Hexamitidae</taxon>
        <taxon>Hexamitinae</taxon>
        <taxon>Trepomonas</taxon>
    </lineage>
</organism>
<reference evidence="2" key="1">
    <citation type="submission" date="2015-07" db="EMBL/GenBank/DDBJ databases">
        <title>Adaptation to a free-living lifestyle via gene acquisitions in the diplomonad Trepomonas sp. PC1.</title>
        <authorList>
            <person name="Xu F."/>
            <person name="Jerlstrom-Hultqvist J."/>
            <person name="Kolisko M."/>
            <person name="Simpson A.G.B."/>
            <person name="Roger A.J."/>
            <person name="Svard S.G."/>
            <person name="Andersson J.O."/>
        </authorList>
    </citation>
    <scope>NUCLEOTIDE SEQUENCE</scope>
    <source>
        <strain evidence="2">PC1</strain>
    </source>
</reference>
<name>A0A146KL75_9EUKA</name>